<dbReference type="CDD" id="cd00383">
    <property type="entry name" value="trans_reg_C"/>
    <property type="match status" value="1"/>
</dbReference>
<dbReference type="SMART" id="SM00448">
    <property type="entry name" value="REC"/>
    <property type="match status" value="1"/>
</dbReference>
<evidence type="ECO:0000256" key="1">
    <source>
        <dbReference type="ARBA" id="ARBA00022553"/>
    </source>
</evidence>
<dbReference type="PANTHER" id="PTHR48111">
    <property type="entry name" value="REGULATOR OF RPOS"/>
    <property type="match status" value="1"/>
</dbReference>
<dbReference type="EMBL" id="BAABLX010000027">
    <property type="protein sequence ID" value="GAA4947810.1"/>
    <property type="molecule type" value="Genomic_DNA"/>
</dbReference>
<dbReference type="Gene3D" id="3.40.50.2300">
    <property type="match status" value="1"/>
</dbReference>
<dbReference type="GO" id="GO:0032993">
    <property type="term" value="C:protein-DNA complex"/>
    <property type="evidence" value="ECO:0007669"/>
    <property type="project" value="TreeGrafter"/>
</dbReference>
<dbReference type="PROSITE" id="PS50110">
    <property type="entry name" value="RESPONSE_REGULATORY"/>
    <property type="match status" value="1"/>
</dbReference>
<evidence type="ECO:0000256" key="6">
    <source>
        <dbReference type="PROSITE-ProRule" id="PRU00169"/>
    </source>
</evidence>
<keyword evidence="2" id="KW-0902">Two-component regulatory system</keyword>
<organism evidence="10 11">
    <name type="scientific">Halioxenophilus aromaticivorans</name>
    <dbReference type="NCBI Taxonomy" id="1306992"/>
    <lineage>
        <taxon>Bacteria</taxon>
        <taxon>Pseudomonadati</taxon>
        <taxon>Pseudomonadota</taxon>
        <taxon>Gammaproteobacteria</taxon>
        <taxon>Alteromonadales</taxon>
        <taxon>Alteromonadaceae</taxon>
        <taxon>Halioxenophilus</taxon>
    </lineage>
</organism>
<evidence type="ECO:0000259" key="9">
    <source>
        <dbReference type="PROSITE" id="PS51755"/>
    </source>
</evidence>
<keyword evidence="3" id="KW-0805">Transcription regulation</keyword>
<dbReference type="InterPro" id="IPR011006">
    <property type="entry name" value="CheY-like_superfamily"/>
</dbReference>
<evidence type="ECO:0000256" key="3">
    <source>
        <dbReference type="ARBA" id="ARBA00023015"/>
    </source>
</evidence>
<dbReference type="InterPro" id="IPR039420">
    <property type="entry name" value="WalR-like"/>
</dbReference>
<evidence type="ECO:0000256" key="7">
    <source>
        <dbReference type="PROSITE-ProRule" id="PRU01091"/>
    </source>
</evidence>
<name>A0AAV3U5U9_9ALTE</name>
<dbReference type="FunFam" id="3.40.50.2300:FF:000002">
    <property type="entry name" value="DNA-binding response regulator PhoP"/>
    <property type="match status" value="1"/>
</dbReference>
<evidence type="ECO:0000256" key="2">
    <source>
        <dbReference type="ARBA" id="ARBA00023012"/>
    </source>
</evidence>
<dbReference type="InterPro" id="IPR001789">
    <property type="entry name" value="Sig_transdc_resp-reg_receiver"/>
</dbReference>
<evidence type="ECO:0000259" key="8">
    <source>
        <dbReference type="PROSITE" id="PS50110"/>
    </source>
</evidence>
<dbReference type="GO" id="GO:0000156">
    <property type="term" value="F:phosphorelay response regulator activity"/>
    <property type="evidence" value="ECO:0007669"/>
    <property type="project" value="TreeGrafter"/>
</dbReference>
<dbReference type="GO" id="GO:0005829">
    <property type="term" value="C:cytosol"/>
    <property type="evidence" value="ECO:0007669"/>
    <property type="project" value="TreeGrafter"/>
</dbReference>
<dbReference type="Gene3D" id="6.10.250.690">
    <property type="match status" value="1"/>
</dbReference>
<dbReference type="PROSITE" id="PS51755">
    <property type="entry name" value="OMPR_PHOB"/>
    <property type="match status" value="1"/>
</dbReference>
<dbReference type="GO" id="GO:0000976">
    <property type="term" value="F:transcription cis-regulatory region binding"/>
    <property type="evidence" value="ECO:0007669"/>
    <property type="project" value="TreeGrafter"/>
</dbReference>
<accession>A0AAV3U5U9</accession>
<dbReference type="RefSeq" id="WP_345423800.1">
    <property type="nucleotide sequence ID" value="NZ_AP031496.1"/>
</dbReference>
<dbReference type="Proteomes" id="UP001409585">
    <property type="component" value="Unassembled WGS sequence"/>
</dbReference>
<dbReference type="GO" id="GO:0006355">
    <property type="term" value="P:regulation of DNA-templated transcription"/>
    <property type="evidence" value="ECO:0007669"/>
    <property type="project" value="InterPro"/>
</dbReference>
<dbReference type="Pfam" id="PF00072">
    <property type="entry name" value="Response_reg"/>
    <property type="match status" value="1"/>
</dbReference>
<dbReference type="SMART" id="SM00862">
    <property type="entry name" value="Trans_reg_C"/>
    <property type="match status" value="1"/>
</dbReference>
<feature type="DNA-binding region" description="OmpR/PhoB-type" evidence="7">
    <location>
        <begin position="124"/>
        <end position="222"/>
    </location>
</feature>
<dbReference type="PANTHER" id="PTHR48111:SF71">
    <property type="entry name" value="TRANSCRIPTIONAL REGULATORY PROTEIN PHOP"/>
    <property type="match status" value="1"/>
</dbReference>
<gene>
    <name evidence="10" type="ORF">GCM10025791_29520</name>
</gene>
<dbReference type="SUPFAM" id="SSF52172">
    <property type="entry name" value="CheY-like"/>
    <property type="match status" value="1"/>
</dbReference>
<evidence type="ECO:0000313" key="11">
    <source>
        <dbReference type="Proteomes" id="UP001409585"/>
    </source>
</evidence>
<keyword evidence="11" id="KW-1185">Reference proteome</keyword>
<sequence length="225" mass="25020">MKALIIEDDAVLLHQLANQLSEQDYQVDTATNGEDGLYQAKEFYYDIAVVDIGLPKLSGIEIVEALRNANSKLPILILTARSSWKDKVSALRSGADDYLVKPFQPEELLARLEALLRRAGGYASSLVTQGPISLDLHSGDVQVNGTPLKLTALELKVLQHFLLNPDKVISKIALADYIYDAQTERDSNVIEVIIARLRQKLDPDNHYKPIETLRGRGYRLRGGLV</sequence>
<dbReference type="Gene3D" id="1.10.10.10">
    <property type="entry name" value="Winged helix-like DNA-binding domain superfamily/Winged helix DNA-binding domain"/>
    <property type="match status" value="1"/>
</dbReference>
<evidence type="ECO:0000256" key="4">
    <source>
        <dbReference type="ARBA" id="ARBA00023125"/>
    </source>
</evidence>
<evidence type="ECO:0000256" key="5">
    <source>
        <dbReference type="ARBA" id="ARBA00023163"/>
    </source>
</evidence>
<evidence type="ECO:0000313" key="10">
    <source>
        <dbReference type="EMBL" id="GAA4947810.1"/>
    </source>
</evidence>
<feature type="domain" description="Response regulatory" evidence="8">
    <location>
        <begin position="2"/>
        <end position="116"/>
    </location>
</feature>
<keyword evidence="4 7" id="KW-0238">DNA-binding</keyword>
<dbReference type="AlphaFoldDB" id="A0AAV3U5U9"/>
<comment type="caution">
    <text evidence="10">The sequence shown here is derived from an EMBL/GenBank/DDBJ whole genome shotgun (WGS) entry which is preliminary data.</text>
</comment>
<feature type="modified residue" description="4-aspartylphosphate" evidence="6">
    <location>
        <position position="51"/>
    </location>
</feature>
<dbReference type="InterPro" id="IPR001867">
    <property type="entry name" value="OmpR/PhoB-type_DNA-bd"/>
</dbReference>
<protein>
    <submittedName>
        <fullName evidence="10">Response regulator transcription factor</fullName>
    </submittedName>
</protein>
<dbReference type="InterPro" id="IPR036388">
    <property type="entry name" value="WH-like_DNA-bd_sf"/>
</dbReference>
<proteinExistence type="predicted"/>
<dbReference type="Pfam" id="PF00486">
    <property type="entry name" value="Trans_reg_C"/>
    <property type="match status" value="1"/>
</dbReference>
<feature type="domain" description="OmpR/PhoB-type" evidence="9">
    <location>
        <begin position="124"/>
        <end position="222"/>
    </location>
</feature>
<keyword evidence="5" id="KW-0804">Transcription</keyword>
<reference evidence="11" key="1">
    <citation type="journal article" date="2019" name="Int. J. Syst. Evol. Microbiol.">
        <title>The Global Catalogue of Microorganisms (GCM) 10K type strain sequencing project: providing services to taxonomists for standard genome sequencing and annotation.</title>
        <authorList>
            <consortium name="The Broad Institute Genomics Platform"/>
            <consortium name="The Broad Institute Genome Sequencing Center for Infectious Disease"/>
            <person name="Wu L."/>
            <person name="Ma J."/>
        </authorList>
    </citation>
    <scope>NUCLEOTIDE SEQUENCE [LARGE SCALE GENOMIC DNA]</scope>
    <source>
        <strain evidence="11">JCM 19134</strain>
    </source>
</reference>
<keyword evidence="1 6" id="KW-0597">Phosphoprotein</keyword>